<evidence type="ECO:0000313" key="2">
    <source>
        <dbReference type="Proteomes" id="UP000245207"/>
    </source>
</evidence>
<dbReference type="AlphaFoldDB" id="A0A2U1ND72"/>
<proteinExistence type="predicted"/>
<accession>A0A2U1ND72</accession>
<dbReference type="EMBL" id="PKPP01003083">
    <property type="protein sequence ID" value="PWA71433.1"/>
    <property type="molecule type" value="Genomic_DNA"/>
</dbReference>
<gene>
    <name evidence="1" type="ORF">CTI12_AA150360</name>
</gene>
<keyword evidence="2" id="KW-1185">Reference proteome</keyword>
<sequence length="70" mass="8149">MRMKHHYSYNPTAVIIRDHGSSTHLLLLRRRMMRMGPCLTMIIFSKSGRKQLNPAANYQLIMFGTLPDDD</sequence>
<comment type="caution">
    <text evidence="1">The sequence shown here is derived from an EMBL/GenBank/DDBJ whole genome shotgun (WGS) entry which is preliminary data.</text>
</comment>
<dbReference type="Proteomes" id="UP000245207">
    <property type="component" value="Unassembled WGS sequence"/>
</dbReference>
<name>A0A2U1ND72_ARTAN</name>
<evidence type="ECO:0000313" key="1">
    <source>
        <dbReference type="EMBL" id="PWA71433.1"/>
    </source>
</evidence>
<protein>
    <submittedName>
        <fullName evidence="1">Uncharacterized protein</fullName>
    </submittedName>
</protein>
<reference evidence="1 2" key="1">
    <citation type="journal article" date="2018" name="Mol. Plant">
        <title>The genome of Artemisia annua provides insight into the evolution of Asteraceae family and artemisinin biosynthesis.</title>
        <authorList>
            <person name="Shen Q."/>
            <person name="Zhang L."/>
            <person name="Liao Z."/>
            <person name="Wang S."/>
            <person name="Yan T."/>
            <person name="Shi P."/>
            <person name="Liu M."/>
            <person name="Fu X."/>
            <person name="Pan Q."/>
            <person name="Wang Y."/>
            <person name="Lv Z."/>
            <person name="Lu X."/>
            <person name="Zhang F."/>
            <person name="Jiang W."/>
            <person name="Ma Y."/>
            <person name="Chen M."/>
            <person name="Hao X."/>
            <person name="Li L."/>
            <person name="Tang Y."/>
            <person name="Lv G."/>
            <person name="Zhou Y."/>
            <person name="Sun X."/>
            <person name="Brodelius P.E."/>
            <person name="Rose J.K.C."/>
            <person name="Tang K."/>
        </authorList>
    </citation>
    <scope>NUCLEOTIDE SEQUENCE [LARGE SCALE GENOMIC DNA]</scope>
    <source>
        <strain evidence="2">cv. Huhao1</strain>
        <tissue evidence="1">Leaf</tissue>
    </source>
</reference>
<organism evidence="1 2">
    <name type="scientific">Artemisia annua</name>
    <name type="common">Sweet wormwood</name>
    <dbReference type="NCBI Taxonomy" id="35608"/>
    <lineage>
        <taxon>Eukaryota</taxon>
        <taxon>Viridiplantae</taxon>
        <taxon>Streptophyta</taxon>
        <taxon>Embryophyta</taxon>
        <taxon>Tracheophyta</taxon>
        <taxon>Spermatophyta</taxon>
        <taxon>Magnoliopsida</taxon>
        <taxon>eudicotyledons</taxon>
        <taxon>Gunneridae</taxon>
        <taxon>Pentapetalae</taxon>
        <taxon>asterids</taxon>
        <taxon>campanulids</taxon>
        <taxon>Asterales</taxon>
        <taxon>Asteraceae</taxon>
        <taxon>Asteroideae</taxon>
        <taxon>Anthemideae</taxon>
        <taxon>Artemisiinae</taxon>
        <taxon>Artemisia</taxon>
    </lineage>
</organism>